<evidence type="ECO:0000259" key="1">
    <source>
        <dbReference type="Pfam" id="PF09995"/>
    </source>
</evidence>
<dbReference type="PANTHER" id="PTHR36151">
    <property type="entry name" value="BLR2777 PROTEIN"/>
    <property type="match status" value="1"/>
</dbReference>
<evidence type="ECO:0000313" key="2">
    <source>
        <dbReference type="EMBL" id="RWZ49933.1"/>
    </source>
</evidence>
<sequence length="267" mass="29593">MRRVGVIRNSGIRDIAAEAVIVAAGGRAILLQLADPAVAAGVARHSDFVAAPLRRLTGTLDYVYLVVFGTAAERAAARRHVERAHTPVRSEPGESPDYAADDARLQLWVAATLYDSAMTMHDLVLRPLDPGAAERVYREYAVLGTALGMPAELWPATTTDFRSWWDERIATLVVSEEARGVARDLLHPRPPGAPLWLRAVMPLARLITTGLLDERIRRQFGLPWSPWRQRILDAVLGSTRIVWPIIPAGLRHAPAISSLRRHRRRRA</sequence>
<organism evidence="2 3">
    <name type="scientific">Labedella phragmitis</name>
    <dbReference type="NCBI Taxonomy" id="2498849"/>
    <lineage>
        <taxon>Bacteria</taxon>
        <taxon>Bacillati</taxon>
        <taxon>Actinomycetota</taxon>
        <taxon>Actinomycetes</taxon>
        <taxon>Micrococcales</taxon>
        <taxon>Microbacteriaceae</taxon>
        <taxon>Labedella</taxon>
    </lineage>
</organism>
<feature type="domain" description="ER-bound oxygenase mpaB/mpaB'/Rubber oxygenase catalytic" evidence="1">
    <location>
        <begin position="15"/>
        <end position="237"/>
    </location>
</feature>
<reference evidence="2 3" key="1">
    <citation type="submission" date="2018-12" db="EMBL/GenBank/DDBJ databases">
        <authorList>
            <person name="Li F."/>
        </authorList>
    </citation>
    <scope>NUCLEOTIDE SEQUENCE [LARGE SCALE GENOMIC DNA]</scope>
    <source>
        <strain evidence="2 3">11W25H-1</strain>
    </source>
</reference>
<protein>
    <submittedName>
        <fullName evidence="2">DUF2236 domain-containing protein</fullName>
    </submittedName>
</protein>
<keyword evidence="3" id="KW-1185">Reference proteome</keyword>
<dbReference type="AlphaFoldDB" id="A0A3S5CDZ6"/>
<gene>
    <name evidence="2" type="ORF">ELQ90_11330</name>
</gene>
<dbReference type="Proteomes" id="UP000288547">
    <property type="component" value="Unassembled WGS sequence"/>
</dbReference>
<dbReference type="Pfam" id="PF09995">
    <property type="entry name" value="MPAB_Lcp_cat"/>
    <property type="match status" value="1"/>
</dbReference>
<dbReference type="EMBL" id="RZNB01000004">
    <property type="protein sequence ID" value="RWZ49933.1"/>
    <property type="molecule type" value="Genomic_DNA"/>
</dbReference>
<dbReference type="InterPro" id="IPR018713">
    <property type="entry name" value="MPAB/Lcp_cat_dom"/>
</dbReference>
<dbReference type="OrthoDB" id="3422701at2"/>
<dbReference type="GO" id="GO:0016491">
    <property type="term" value="F:oxidoreductase activity"/>
    <property type="evidence" value="ECO:0007669"/>
    <property type="project" value="InterPro"/>
</dbReference>
<evidence type="ECO:0000313" key="3">
    <source>
        <dbReference type="Proteomes" id="UP000288547"/>
    </source>
</evidence>
<accession>A0A3S5CDZ6</accession>
<comment type="caution">
    <text evidence="2">The sequence shown here is derived from an EMBL/GenBank/DDBJ whole genome shotgun (WGS) entry which is preliminary data.</text>
</comment>
<proteinExistence type="predicted"/>
<name>A0A3S5CDZ6_9MICO</name>
<dbReference type="PANTHER" id="PTHR36151:SF3">
    <property type="entry name" value="ER-BOUND OXYGENASE MPAB_MPAB'_RUBBER OXYGENASE CATALYTIC DOMAIN-CONTAINING PROTEIN"/>
    <property type="match status" value="1"/>
</dbReference>